<dbReference type="SUPFAM" id="SSF47226">
    <property type="entry name" value="Histidine-containing phosphotransfer domain, HPT domain"/>
    <property type="match status" value="1"/>
</dbReference>
<dbReference type="Gene3D" id="1.20.120.160">
    <property type="entry name" value="HPT domain"/>
    <property type="match status" value="1"/>
</dbReference>
<proteinExistence type="predicted"/>
<dbReference type="InterPro" id="IPR036641">
    <property type="entry name" value="HPT_dom_sf"/>
</dbReference>
<gene>
    <name evidence="1" type="ORF">PN838_07245</name>
</gene>
<sequence>MAESNFINTDEIDKIFGRIDRDEKIQTIVDLAKDFVKKRSELLRLKNEMDLDNFKLISHSLKSNCRYIGATALSQCSLTLEKTESFNEDGFDNHWQLFLSTYNNTMNDIKLSLQEL</sequence>
<name>A0ABT5FDA4_9GAMM</name>
<organism evidence="1 2">
    <name type="scientific">Psychrosphaera algicola</name>
    <dbReference type="NCBI Taxonomy" id="3023714"/>
    <lineage>
        <taxon>Bacteria</taxon>
        <taxon>Pseudomonadati</taxon>
        <taxon>Pseudomonadota</taxon>
        <taxon>Gammaproteobacteria</taxon>
        <taxon>Alteromonadales</taxon>
        <taxon>Pseudoalteromonadaceae</taxon>
        <taxon>Psychrosphaera</taxon>
    </lineage>
</organism>
<dbReference type="EMBL" id="JAQOMS010000002">
    <property type="protein sequence ID" value="MDC2888592.1"/>
    <property type="molecule type" value="Genomic_DNA"/>
</dbReference>
<keyword evidence="2" id="KW-1185">Reference proteome</keyword>
<evidence type="ECO:0000313" key="2">
    <source>
        <dbReference type="Proteomes" id="UP001528411"/>
    </source>
</evidence>
<comment type="caution">
    <text evidence="1">The sequence shown here is derived from an EMBL/GenBank/DDBJ whole genome shotgun (WGS) entry which is preliminary data.</text>
</comment>
<reference evidence="1 2" key="1">
    <citation type="submission" date="2023-01" db="EMBL/GenBank/DDBJ databases">
        <title>Psychrosphaera sp. nov., isolated from marine algae.</title>
        <authorList>
            <person name="Bayburt H."/>
            <person name="Choi B.J."/>
            <person name="Kim J.M."/>
            <person name="Choi D.G."/>
            <person name="Jeon C.O."/>
        </authorList>
    </citation>
    <scope>NUCLEOTIDE SEQUENCE [LARGE SCALE GENOMIC DNA]</scope>
    <source>
        <strain evidence="1 2">G1-22</strain>
    </source>
</reference>
<protein>
    <submittedName>
        <fullName evidence="1">Hpt domain-containing protein</fullName>
    </submittedName>
</protein>
<dbReference type="Proteomes" id="UP001528411">
    <property type="component" value="Unassembled WGS sequence"/>
</dbReference>
<dbReference type="RefSeq" id="WP_272180188.1">
    <property type="nucleotide sequence ID" value="NZ_JAQOMS010000002.1"/>
</dbReference>
<evidence type="ECO:0000313" key="1">
    <source>
        <dbReference type="EMBL" id="MDC2888592.1"/>
    </source>
</evidence>
<accession>A0ABT5FDA4</accession>